<sequence>EGRYICSSHDATIHQLAKMINEKWPEYQVPAKFEGIDDEIPTVSFSSKKLTGMGFKFKYDLEEMFGGAIQSCKERGLLPYSTNETKEGLNSPQVAKPDTGEEEKLQIIHKVGNPHLLAPLAKGVVGE</sequence>
<dbReference type="SUPFAM" id="SSF51735">
    <property type="entry name" value="NAD(P)-binding Rossmann-fold domains"/>
    <property type="match status" value="1"/>
</dbReference>
<evidence type="ECO:0000313" key="1">
    <source>
        <dbReference type="EMBL" id="GEX37390.1"/>
    </source>
</evidence>
<dbReference type="EMBL" id="BKCJ010104585">
    <property type="protein sequence ID" value="GEX37390.1"/>
    <property type="molecule type" value="Genomic_DNA"/>
</dbReference>
<protein>
    <submittedName>
        <fullName evidence="1">Dihydroflavonol 4-reductase</fullName>
    </submittedName>
</protein>
<organism evidence="1">
    <name type="scientific">Tanacetum cinerariifolium</name>
    <name type="common">Dalmatian daisy</name>
    <name type="synonym">Chrysanthemum cinerariifolium</name>
    <dbReference type="NCBI Taxonomy" id="118510"/>
    <lineage>
        <taxon>Eukaryota</taxon>
        <taxon>Viridiplantae</taxon>
        <taxon>Streptophyta</taxon>
        <taxon>Embryophyta</taxon>
        <taxon>Tracheophyta</taxon>
        <taxon>Spermatophyta</taxon>
        <taxon>Magnoliopsida</taxon>
        <taxon>eudicotyledons</taxon>
        <taxon>Gunneridae</taxon>
        <taxon>Pentapetalae</taxon>
        <taxon>asterids</taxon>
        <taxon>campanulids</taxon>
        <taxon>Asterales</taxon>
        <taxon>Asteraceae</taxon>
        <taxon>Asteroideae</taxon>
        <taxon>Anthemideae</taxon>
        <taxon>Anthemidinae</taxon>
        <taxon>Tanacetum</taxon>
    </lineage>
</organism>
<proteinExistence type="predicted"/>
<reference evidence="1" key="1">
    <citation type="journal article" date="2019" name="Sci. Rep.">
        <title>Draft genome of Tanacetum cinerariifolium, the natural source of mosquito coil.</title>
        <authorList>
            <person name="Yamashiro T."/>
            <person name="Shiraishi A."/>
            <person name="Satake H."/>
            <person name="Nakayama K."/>
        </authorList>
    </citation>
    <scope>NUCLEOTIDE SEQUENCE</scope>
</reference>
<gene>
    <name evidence="1" type="ORF">Tci_309365</name>
</gene>
<feature type="non-terminal residue" evidence="1">
    <location>
        <position position="1"/>
    </location>
</feature>
<dbReference type="Gene3D" id="3.40.50.720">
    <property type="entry name" value="NAD(P)-binding Rossmann-like Domain"/>
    <property type="match status" value="1"/>
</dbReference>
<name>A0A699H8L6_TANCI</name>
<dbReference type="AlphaFoldDB" id="A0A699H8L6"/>
<comment type="caution">
    <text evidence="1">The sequence shown here is derived from an EMBL/GenBank/DDBJ whole genome shotgun (WGS) entry which is preliminary data.</text>
</comment>
<dbReference type="InterPro" id="IPR036291">
    <property type="entry name" value="NAD(P)-bd_dom_sf"/>
</dbReference>
<accession>A0A699H8L6</accession>